<gene>
    <name evidence="2" type="ORF">DFL_003847</name>
</gene>
<feature type="region of interest" description="Disordered" evidence="1">
    <location>
        <begin position="1"/>
        <end position="43"/>
    </location>
</feature>
<evidence type="ECO:0000256" key="1">
    <source>
        <dbReference type="SAM" id="MobiDB-lite"/>
    </source>
</evidence>
<evidence type="ECO:0000313" key="2">
    <source>
        <dbReference type="EMBL" id="RVD85526.1"/>
    </source>
</evidence>
<dbReference type="GeneID" id="93586158"/>
<evidence type="ECO:0000313" key="3">
    <source>
        <dbReference type="Proteomes" id="UP000283090"/>
    </source>
</evidence>
<protein>
    <submittedName>
        <fullName evidence="2">Uncharacterized protein</fullName>
    </submittedName>
</protein>
<dbReference type="EMBL" id="SAEB01000006">
    <property type="protein sequence ID" value="RVD85526.1"/>
    <property type="molecule type" value="Genomic_DNA"/>
</dbReference>
<name>A0A437A305_ARTFL</name>
<keyword evidence="3" id="KW-1185">Reference proteome</keyword>
<organism evidence="2 3">
    <name type="scientific">Arthrobotrys flagrans</name>
    <name type="common">Nematode-trapping fungus</name>
    <name type="synonym">Trichothecium flagrans</name>
    <dbReference type="NCBI Taxonomy" id="97331"/>
    <lineage>
        <taxon>Eukaryota</taxon>
        <taxon>Fungi</taxon>
        <taxon>Dikarya</taxon>
        <taxon>Ascomycota</taxon>
        <taxon>Pezizomycotina</taxon>
        <taxon>Orbiliomycetes</taxon>
        <taxon>Orbiliales</taxon>
        <taxon>Orbiliaceae</taxon>
        <taxon>Arthrobotrys</taxon>
    </lineage>
</organism>
<sequence length="144" mass="15665">MEVDSQSPAPALGAPASYLTTPPTKKMDVDRLPPPPLPSIPSLGFVTPAKRENIDYTSITLQPLLPENLRRLEEKAAAVAAGEEDLDEKLPTMDIWQDMDALGAARNMTEKIQYVYKLWEKSLAETRPSKPPLPDAGSGPASRA</sequence>
<dbReference type="AlphaFoldDB" id="A0A437A305"/>
<reference evidence="2 3" key="1">
    <citation type="submission" date="2019-01" db="EMBL/GenBank/DDBJ databases">
        <title>Intercellular communication is required for trap formation in the nematode-trapping fungus Duddingtonia flagrans.</title>
        <authorList>
            <person name="Youssar L."/>
            <person name="Wernet V."/>
            <person name="Hensel N."/>
            <person name="Hildebrandt H.-G."/>
            <person name="Fischer R."/>
        </authorList>
    </citation>
    <scope>NUCLEOTIDE SEQUENCE [LARGE SCALE GENOMIC DNA]</scope>
    <source>
        <strain evidence="2 3">CBS H-5679</strain>
    </source>
</reference>
<dbReference type="VEuPathDB" id="FungiDB:DFL_003847"/>
<accession>A0A437A305</accession>
<dbReference type="RefSeq" id="XP_067491070.1">
    <property type="nucleotide sequence ID" value="XM_067632841.1"/>
</dbReference>
<comment type="caution">
    <text evidence="2">The sequence shown here is derived from an EMBL/GenBank/DDBJ whole genome shotgun (WGS) entry which is preliminary data.</text>
</comment>
<feature type="region of interest" description="Disordered" evidence="1">
    <location>
        <begin position="125"/>
        <end position="144"/>
    </location>
</feature>
<dbReference type="Proteomes" id="UP000283090">
    <property type="component" value="Unassembled WGS sequence"/>
</dbReference>
<proteinExistence type="predicted"/>